<sequence length="428" mass="46865">MSQCDSKEAGAFHQHQTPGPGRYAAARPVPYPEEASILPTDDLEPQTLLVLVGLPGSGKTTFAESLVRASNSASSSQPSSSSSSSWECALGTVSESNVNPTEPNLAPHGINSTTPGFVFNSNCQSESVVRRQQQQQQQQTRRRQRRIWIRASQDDAPSRRRQECESRVRWGLRQGYNVIVDRCGFDVVQRSHFINIAHSSFPLPRPRIHCLIFDVSNSTLEARLMARPSHPTIPDAETGLRVLRQMRAGFRPPTSHDGEGFDKIFTLTERDQSGGVGVDTEVGTGTGSRNAVTGTGTGIRLPDGRVTDGRADNVRWDEDHVWDVLNRIEEQGQGETKPGIIAHRPPVGISDDSQGRVRSGIHHEVVRGSVTWSGDQGRGHGQSHAYLTGTPIWSRGISDSRAGRGRGRGTASLHRGDRGTALWKRENN</sequence>
<proteinExistence type="predicted"/>
<evidence type="ECO:0000313" key="3">
    <source>
        <dbReference type="Proteomes" id="UP001388673"/>
    </source>
</evidence>
<feature type="region of interest" description="Disordered" evidence="1">
    <location>
        <begin position="1"/>
        <end position="40"/>
    </location>
</feature>
<keyword evidence="3" id="KW-1185">Reference proteome</keyword>
<dbReference type="Pfam" id="PF13671">
    <property type="entry name" value="AAA_33"/>
    <property type="match status" value="1"/>
</dbReference>
<feature type="compositionally biased region" description="Low complexity" evidence="1">
    <location>
        <begin position="130"/>
        <end position="139"/>
    </location>
</feature>
<feature type="region of interest" description="Disordered" evidence="1">
    <location>
        <begin position="128"/>
        <end position="161"/>
    </location>
</feature>
<dbReference type="EMBL" id="JBCAWK010000009">
    <property type="protein sequence ID" value="KAK8849610.1"/>
    <property type="molecule type" value="Genomic_DNA"/>
</dbReference>
<dbReference type="GeneID" id="92182203"/>
<feature type="region of interest" description="Disordered" evidence="1">
    <location>
        <begin position="274"/>
        <end position="306"/>
    </location>
</feature>
<protein>
    <submittedName>
        <fullName evidence="2">Uncharacterized protein</fullName>
    </submittedName>
</protein>
<organism evidence="2 3">
    <name type="scientific">Kwoniella newhampshirensis</name>
    <dbReference type="NCBI Taxonomy" id="1651941"/>
    <lineage>
        <taxon>Eukaryota</taxon>
        <taxon>Fungi</taxon>
        <taxon>Dikarya</taxon>
        <taxon>Basidiomycota</taxon>
        <taxon>Agaricomycotina</taxon>
        <taxon>Tremellomycetes</taxon>
        <taxon>Tremellales</taxon>
        <taxon>Cryptococcaceae</taxon>
        <taxon>Kwoniella</taxon>
    </lineage>
</organism>
<evidence type="ECO:0000313" key="2">
    <source>
        <dbReference type="EMBL" id="KAK8849610.1"/>
    </source>
</evidence>
<gene>
    <name evidence="2" type="ORF">IAR55_004945</name>
</gene>
<feature type="compositionally biased region" description="Basic and acidic residues" evidence="1">
    <location>
        <begin position="1"/>
        <end position="10"/>
    </location>
</feature>
<name>A0AAW0YIK4_9TREE</name>
<dbReference type="SUPFAM" id="SSF52540">
    <property type="entry name" value="P-loop containing nucleoside triphosphate hydrolases"/>
    <property type="match status" value="1"/>
</dbReference>
<feature type="region of interest" description="Disordered" evidence="1">
    <location>
        <begin position="336"/>
        <end position="356"/>
    </location>
</feature>
<comment type="caution">
    <text evidence="2">The sequence shown here is derived from an EMBL/GenBank/DDBJ whole genome shotgun (WGS) entry which is preliminary data.</text>
</comment>
<feature type="compositionally biased region" description="Basic and acidic residues" evidence="1">
    <location>
        <begin position="152"/>
        <end position="161"/>
    </location>
</feature>
<dbReference type="Proteomes" id="UP001388673">
    <property type="component" value="Unassembled WGS sequence"/>
</dbReference>
<reference evidence="2 3" key="1">
    <citation type="journal article" date="2024" name="bioRxiv">
        <title>Comparative genomics of Cryptococcus and Kwoniella reveals pathogenesis evolution and contrasting karyotype dynamics via intercentromeric recombination or chromosome fusion.</title>
        <authorList>
            <person name="Coelho M.A."/>
            <person name="David-Palma M."/>
            <person name="Shea T."/>
            <person name="Bowers K."/>
            <person name="McGinley-Smith S."/>
            <person name="Mohammad A.W."/>
            <person name="Gnirke A."/>
            <person name="Yurkov A.M."/>
            <person name="Nowrousian M."/>
            <person name="Sun S."/>
            <person name="Cuomo C.A."/>
            <person name="Heitman J."/>
        </authorList>
    </citation>
    <scope>NUCLEOTIDE SEQUENCE [LARGE SCALE GENOMIC DNA]</scope>
    <source>
        <strain evidence="2 3">CBS 13917</strain>
    </source>
</reference>
<feature type="compositionally biased region" description="Basic and acidic residues" evidence="1">
    <location>
        <begin position="414"/>
        <end position="428"/>
    </location>
</feature>
<feature type="region of interest" description="Disordered" evidence="1">
    <location>
        <begin position="397"/>
        <end position="428"/>
    </location>
</feature>
<accession>A0AAW0YIK4</accession>
<dbReference type="Gene3D" id="3.40.50.300">
    <property type="entry name" value="P-loop containing nucleotide triphosphate hydrolases"/>
    <property type="match status" value="1"/>
</dbReference>
<evidence type="ECO:0000256" key="1">
    <source>
        <dbReference type="SAM" id="MobiDB-lite"/>
    </source>
</evidence>
<dbReference type="RefSeq" id="XP_066801498.1">
    <property type="nucleotide sequence ID" value="XM_066948039.1"/>
</dbReference>
<dbReference type="AlphaFoldDB" id="A0AAW0YIK4"/>
<dbReference type="InterPro" id="IPR027417">
    <property type="entry name" value="P-loop_NTPase"/>
</dbReference>
<dbReference type="KEGG" id="kne:92182203"/>